<reference evidence="17" key="2">
    <citation type="submission" date="2021-04" db="EMBL/GenBank/DDBJ databases">
        <authorList>
            <person name="Gilroy R."/>
        </authorList>
    </citation>
    <scope>NUCLEOTIDE SEQUENCE</scope>
    <source>
        <strain evidence="17">1282</strain>
    </source>
</reference>
<evidence type="ECO:0000256" key="8">
    <source>
        <dbReference type="ARBA" id="ARBA00022833"/>
    </source>
</evidence>
<dbReference type="GO" id="GO:0003899">
    <property type="term" value="F:DNA-directed RNA polymerase activity"/>
    <property type="evidence" value="ECO:0007669"/>
    <property type="project" value="UniProtKB-UniRule"/>
</dbReference>
<evidence type="ECO:0000313" key="18">
    <source>
        <dbReference type="Proteomes" id="UP000823915"/>
    </source>
</evidence>
<comment type="subunit">
    <text evidence="12">Monomer. Interacts with DnaB.</text>
</comment>
<dbReference type="AlphaFoldDB" id="A0A9D1YC53"/>
<keyword evidence="6 12" id="KW-0479">Metal-binding</keyword>
<keyword evidence="1 12" id="KW-0240">DNA-directed RNA polymerase</keyword>
<dbReference type="EMBL" id="DXDU01000057">
    <property type="protein sequence ID" value="HIY26237.1"/>
    <property type="molecule type" value="Genomic_DNA"/>
</dbReference>
<dbReference type="Gene3D" id="3.40.1360.10">
    <property type="match status" value="1"/>
</dbReference>
<dbReference type="Pfam" id="PF10410">
    <property type="entry name" value="DnaB_bind"/>
    <property type="match status" value="1"/>
</dbReference>
<comment type="domain">
    <text evidence="12">Contains an N-terminal zinc-binding domain, a central core domain that contains the primase activity, and a C-terminal DnaB-binding domain.</text>
</comment>
<dbReference type="InterPro" id="IPR036185">
    <property type="entry name" value="DNA_heli_DnaB-like_N_sf"/>
</dbReference>
<proteinExistence type="inferred from homology"/>
<dbReference type="HAMAP" id="MF_00974">
    <property type="entry name" value="DNA_primase_DnaG"/>
    <property type="match status" value="1"/>
</dbReference>
<dbReference type="GO" id="GO:0006269">
    <property type="term" value="P:DNA replication, synthesis of primer"/>
    <property type="evidence" value="ECO:0007669"/>
    <property type="project" value="UniProtKB-UniRule"/>
</dbReference>
<dbReference type="PROSITE" id="PS50880">
    <property type="entry name" value="TOPRIM"/>
    <property type="match status" value="1"/>
</dbReference>
<dbReference type="GO" id="GO:0005524">
    <property type="term" value="F:ATP binding"/>
    <property type="evidence" value="ECO:0007669"/>
    <property type="project" value="InterPro"/>
</dbReference>
<dbReference type="InterPro" id="IPR036977">
    <property type="entry name" value="DNA_primase_Znf_CHC2"/>
</dbReference>
<dbReference type="InterPro" id="IPR019475">
    <property type="entry name" value="DNA_primase_DnaB-bd"/>
</dbReference>
<dbReference type="InterPro" id="IPR037068">
    <property type="entry name" value="DNA_primase_core_N_sf"/>
</dbReference>
<keyword evidence="2 12" id="KW-0639">Primosome</keyword>
<dbReference type="PANTHER" id="PTHR30313">
    <property type="entry name" value="DNA PRIMASE"/>
    <property type="match status" value="1"/>
</dbReference>
<keyword evidence="8 12" id="KW-0862">Zinc</keyword>
<dbReference type="InterPro" id="IPR006295">
    <property type="entry name" value="DNA_primase_DnaG"/>
</dbReference>
<keyword evidence="9" id="KW-0460">Magnesium</keyword>
<name>A0A9D1YC53_9FIRM</name>
<dbReference type="PIRSF" id="PIRSF002811">
    <property type="entry name" value="DnaG"/>
    <property type="match status" value="1"/>
</dbReference>
<dbReference type="InterPro" id="IPR016136">
    <property type="entry name" value="DNA_helicase_N/primase_C"/>
</dbReference>
<feature type="compositionally biased region" description="Basic and acidic residues" evidence="15">
    <location>
        <begin position="428"/>
        <end position="438"/>
    </location>
</feature>
<feature type="zinc finger region" description="CHC2-type" evidence="12 14">
    <location>
        <begin position="38"/>
        <end position="62"/>
    </location>
</feature>
<dbReference type="GO" id="GO:0000428">
    <property type="term" value="C:DNA-directed RNA polymerase complex"/>
    <property type="evidence" value="ECO:0007669"/>
    <property type="project" value="UniProtKB-KW"/>
</dbReference>
<reference evidence="17" key="1">
    <citation type="journal article" date="2021" name="PeerJ">
        <title>Extensive microbial diversity within the chicken gut microbiome revealed by metagenomics and culture.</title>
        <authorList>
            <person name="Gilroy R."/>
            <person name="Ravi A."/>
            <person name="Getino M."/>
            <person name="Pursley I."/>
            <person name="Horton D.L."/>
            <person name="Alikhan N.F."/>
            <person name="Baker D."/>
            <person name="Gharbi K."/>
            <person name="Hall N."/>
            <person name="Watson M."/>
            <person name="Adriaenssens E.M."/>
            <person name="Foster-Nyarko E."/>
            <person name="Jarju S."/>
            <person name="Secka A."/>
            <person name="Antonio M."/>
            <person name="Oren A."/>
            <person name="Chaudhuri R.R."/>
            <person name="La Ragione R."/>
            <person name="Hildebrand F."/>
            <person name="Pallen M.J."/>
        </authorList>
    </citation>
    <scope>NUCLEOTIDE SEQUENCE</scope>
    <source>
        <strain evidence="17">1282</strain>
    </source>
</reference>
<keyword evidence="4 12" id="KW-0548">Nucleotidyltransferase</keyword>
<dbReference type="InterPro" id="IPR050219">
    <property type="entry name" value="DnaG_primase"/>
</dbReference>
<dbReference type="InterPro" id="IPR034151">
    <property type="entry name" value="TOPRIM_DnaG_bac"/>
</dbReference>
<dbReference type="Proteomes" id="UP000823915">
    <property type="component" value="Unassembled WGS sequence"/>
</dbReference>
<comment type="catalytic activity">
    <reaction evidence="12">
        <text>ssDNA + n NTP = ssDNA/pppN(pN)n-1 hybrid + (n-1) diphosphate.</text>
        <dbReference type="EC" id="2.7.7.101"/>
    </reaction>
</comment>
<dbReference type="Pfam" id="PF01807">
    <property type="entry name" value="Zn_ribbon_DnaG"/>
    <property type="match status" value="1"/>
</dbReference>
<evidence type="ECO:0000256" key="10">
    <source>
        <dbReference type="ARBA" id="ARBA00023125"/>
    </source>
</evidence>
<evidence type="ECO:0000256" key="5">
    <source>
        <dbReference type="ARBA" id="ARBA00022705"/>
    </source>
</evidence>
<keyword evidence="11 12" id="KW-0804">Transcription</keyword>
<dbReference type="Pfam" id="PF08275">
    <property type="entry name" value="DNAG_N"/>
    <property type="match status" value="1"/>
</dbReference>
<evidence type="ECO:0000256" key="2">
    <source>
        <dbReference type="ARBA" id="ARBA00022515"/>
    </source>
</evidence>
<evidence type="ECO:0000256" key="13">
    <source>
        <dbReference type="PIRNR" id="PIRNR002811"/>
    </source>
</evidence>
<organism evidence="17 18">
    <name type="scientific">Candidatus Acutalibacter pullistercoris</name>
    <dbReference type="NCBI Taxonomy" id="2838418"/>
    <lineage>
        <taxon>Bacteria</taxon>
        <taxon>Bacillati</taxon>
        <taxon>Bacillota</taxon>
        <taxon>Clostridia</taxon>
        <taxon>Eubacteriales</taxon>
        <taxon>Acutalibacteraceae</taxon>
        <taxon>Acutalibacter</taxon>
    </lineage>
</organism>
<keyword evidence="10 12" id="KW-0238">DNA-binding</keyword>
<dbReference type="PANTHER" id="PTHR30313:SF2">
    <property type="entry name" value="DNA PRIMASE"/>
    <property type="match status" value="1"/>
</dbReference>
<evidence type="ECO:0000256" key="11">
    <source>
        <dbReference type="ARBA" id="ARBA00023163"/>
    </source>
</evidence>
<sequence length="597" mass="67735">MAFPPEFLRELEARSPIEDIASAYVNLKRRGKNLVGLCPFHNEKTGSFNIYPGSNSYYCFGCNKGGDVISFVMGVENLDFPEAVRWLAQRAGMAVPEDGVDDSMSRLRTRILEINRESARFYYKMLSTPEGKPGLDYFRRRGLDNKTIQHFGLGYAPDSAFALVNHLKSKGYTQEEMLQADMARLSKKGYPYDRYRARAMFPILDLRGNVVAFGGRILTDEKPKYINTSDTPVYHKSSGLFAMNFAKDAGSRQLILAEGYMDVIALHRAGFTNAIASLGTSLTEEQARIIKRYADEAVICYDSDEAGQRATQRAIPILKETGLRVRVITVPGGKDPDEFMRNYGKDGPARFKQLLEAGGNDVEYRLAGIRQKYDLETEDGKTRYLKEATEQVLCRLWDKMERDVYAGKLSQETGVGKESILDTAQRLSQRERNKERKQLVKSQSEVAEVKGTRNPEAKSHMRAALAEEGVLCYLFLHQDRCEALERDLPPEKFVTGFNRRLYQILLGKTRQGEVTLGDLSEGLTQDELSEFARILAQRREAPPTQADVEEYGRILRSEGGFRDPKRIREASEEELKQYLETLRQRKQTGSRPDHGQQ</sequence>
<dbReference type="SUPFAM" id="SSF57783">
    <property type="entry name" value="Zinc beta-ribbon"/>
    <property type="match status" value="1"/>
</dbReference>
<evidence type="ECO:0000256" key="14">
    <source>
        <dbReference type="PIRSR" id="PIRSR002811-1"/>
    </source>
</evidence>
<evidence type="ECO:0000259" key="16">
    <source>
        <dbReference type="PROSITE" id="PS50880"/>
    </source>
</evidence>
<evidence type="ECO:0000256" key="15">
    <source>
        <dbReference type="SAM" id="MobiDB-lite"/>
    </source>
</evidence>
<evidence type="ECO:0000256" key="7">
    <source>
        <dbReference type="ARBA" id="ARBA00022771"/>
    </source>
</evidence>
<dbReference type="SUPFAM" id="SSF48024">
    <property type="entry name" value="N-terminal domain of DnaB helicase"/>
    <property type="match status" value="1"/>
</dbReference>
<gene>
    <name evidence="12 17" type="primary">dnaG</name>
    <name evidence="17" type="ORF">H9838_03580</name>
</gene>
<comment type="function">
    <text evidence="12 13">RNA polymerase that catalyzes the synthesis of short RNA molecules used as primers for DNA polymerase during DNA replication.</text>
</comment>
<evidence type="ECO:0000256" key="1">
    <source>
        <dbReference type="ARBA" id="ARBA00022478"/>
    </source>
</evidence>
<dbReference type="SMART" id="SM00400">
    <property type="entry name" value="ZnF_CHCC"/>
    <property type="match status" value="1"/>
</dbReference>
<dbReference type="SMART" id="SM00493">
    <property type="entry name" value="TOPRIM"/>
    <property type="match status" value="1"/>
</dbReference>
<dbReference type="SUPFAM" id="SSF56731">
    <property type="entry name" value="DNA primase core"/>
    <property type="match status" value="1"/>
</dbReference>
<dbReference type="GO" id="GO:0003678">
    <property type="term" value="F:DNA helicase activity"/>
    <property type="evidence" value="ECO:0007669"/>
    <property type="project" value="InterPro"/>
</dbReference>
<dbReference type="InterPro" id="IPR002694">
    <property type="entry name" value="Znf_CHC2"/>
</dbReference>
<dbReference type="GO" id="GO:0008270">
    <property type="term" value="F:zinc ion binding"/>
    <property type="evidence" value="ECO:0007669"/>
    <property type="project" value="UniProtKB-UniRule"/>
</dbReference>
<keyword evidence="3 12" id="KW-0808">Transferase</keyword>
<comment type="similarity">
    <text evidence="12 13">Belongs to the DnaG primase family.</text>
</comment>
<dbReference type="Pfam" id="PF13155">
    <property type="entry name" value="Toprim_2"/>
    <property type="match status" value="1"/>
</dbReference>
<dbReference type="GO" id="GO:1990077">
    <property type="term" value="C:primosome complex"/>
    <property type="evidence" value="ECO:0007669"/>
    <property type="project" value="UniProtKB-KW"/>
</dbReference>
<evidence type="ECO:0000256" key="4">
    <source>
        <dbReference type="ARBA" id="ARBA00022695"/>
    </source>
</evidence>
<feature type="region of interest" description="Disordered" evidence="15">
    <location>
        <begin position="427"/>
        <end position="455"/>
    </location>
</feature>
<keyword evidence="7 12" id="KW-0863">Zinc-finger</keyword>
<dbReference type="CDD" id="cd03364">
    <property type="entry name" value="TOPRIM_DnaG_primases"/>
    <property type="match status" value="1"/>
</dbReference>
<evidence type="ECO:0000313" key="17">
    <source>
        <dbReference type="EMBL" id="HIY26237.1"/>
    </source>
</evidence>
<dbReference type="FunFam" id="3.90.980.10:FF:000001">
    <property type="entry name" value="DNA primase"/>
    <property type="match status" value="1"/>
</dbReference>
<comment type="cofactor">
    <cofactor evidence="12 13 14">
        <name>Zn(2+)</name>
        <dbReference type="ChEBI" id="CHEBI:29105"/>
    </cofactor>
    <text evidence="12 13 14">Binds 1 zinc ion per monomer.</text>
</comment>
<protein>
    <recommendedName>
        <fullName evidence="12 13">DNA primase</fullName>
        <ecNumber evidence="12">2.7.7.101</ecNumber>
    </recommendedName>
</protein>
<evidence type="ECO:0000256" key="9">
    <source>
        <dbReference type="ARBA" id="ARBA00022842"/>
    </source>
</evidence>
<dbReference type="GO" id="GO:0003677">
    <property type="term" value="F:DNA binding"/>
    <property type="evidence" value="ECO:0007669"/>
    <property type="project" value="UniProtKB-KW"/>
</dbReference>
<dbReference type="InterPro" id="IPR013264">
    <property type="entry name" value="DNAG_N"/>
</dbReference>
<evidence type="ECO:0000256" key="12">
    <source>
        <dbReference type="HAMAP-Rule" id="MF_00974"/>
    </source>
</evidence>
<dbReference type="Gene3D" id="1.10.860.10">
    <property type="entry name" value="DNAb Helicase, Chain A"/>
    <property type="match status" value="1"/>
</dbReference>
<dbReference type="GO" id="GO:0005737">
    <property type="term" value="C:cytoplasm"/>
    <property type="evidence" value="ECO:0007669"/>
    <property type="project" value="TreeGrafter"/>
</dbReference>
<dbReference type="NCBIfam" id="TIGR01391">
    <property type="entry name" value="dnaG"/>
    <property type="match status" value="1"/>
</dbReference>
<evidence type="ECO:0000256" key="3">
    <source>
        <dbReference type="ARBA" id="ARBA00022679"/>
    </source>
</evidence>
<keyword evidence="5 12" id="KW-0235">DNA replication</keyword>
<dbReference type="FunFam" id="3.90.580.10:FF:000001">
    <property type="entry name" value="DNA primase"/>
    <property type="match status" value="1"/>
</dbReference>
<evidence type="ECO:0000256" key="6">
    <source>
        <dbReference type="ARBA" id="ARBA00022723"/>
    </source>
</evidence>
<feature type="domain" description="Toprim" evidence="16">
    <location>
        <begin position="252"/>
        <end position="333"/>
    </location>
</feature>
<accession>A0A9D1YC53</accession>
<dbReference type="InterPro" id="IPR030846">
    <property type="entry name" value="DnaG_bac"/>
</dbReference>
<dbReference type="EC" id="2.7.7.101" evidence="12"/>
<dbReference type="InterPro" id="IPR006171">
    <property type="entry name" value="TOPRIM_dom"/>
</dbReference>
<dbReference type="Gene3D" id="3.90.580.10">
    <property type="entry name" value="Zinc finger, CHC2-type domain"/>
    <property type="match status" value="1"/>
</dbReference>
<comment type="caution">
    <text evidence="17">The sequence shown here is derived from an EMBL/GenBank/DDBJ whole genome shotgun (WGS) entry which is preliminary data.</text>
</comment>
<dbReference type="Gene3D" id="3.90.980.10">
    <property type="entry name" value="DNA primase, catalytic core, N-terminal domain"/>
    <property type="match status" value="1"/>
</dbReference>